<dbReference type="InterPro" id="IPR004841">
    <property type="entry name" value="AA-permease/SLC12A_dom"/>
</dbReference>
<proteinExistence type="predicted"/>
<sequence>MSTEIFEGSNLKESNLGFSEAIGQSLANISPTFTPALNVVAVVALAGLGSWLVYGLAALALLFVGLNIATLAGRFSAAGSFFVFISRSLGPMLGGVAGFALVAAYILCAMAVLAGSEIFVKVSLLSVGVSVENWIVYIIIGLIAGYLCYKDIKFSSRLSVGIEFLSVAIISVMLIISCVRHPAMIFDASQLMMHGATSKGMMEASVLAIFSFVGFESAVTLGKETKSPLTTIPRAVITSMLVAGAFFMFVAYTMVIAYANKTTELGNDTAPLKTLVNGLGGGTDAVFLIYLLASLSAFACVIASINAGARLLFSMGRYQFIHRSMGLVHAKHQTPHAAILISTALTIIVPLLMLSQGAMNTYDIAGTVSTFGFITAYVLISIAAPVYLAKQKQLKVRNVIYAVIGIVAMLGAFFGSVYPVPSYPYNVLPYIYLAYLIVGLLWLAKIKYSAPQILQKMSEDLESQSSYVFGRK</sequence>
<organism evidence="7">
    <name type="scientific">Acidithiobacillus ferrianus</name>
    <dbReference type="NCBI Taxonomy" id="2678518"/>
    <lineage>
        <taxon>Bacteria</taxon>
        <taxon>Pseudomonadati</taxon>
        <taxon>Pseudomonadota</taxon>
        <taxon>Acidithiobacillia</taxon>
        <taxon>Acidithiobacillales</taxon>
        <taxon>Acidithiobacillaceae</taxon>
        <taxon>Acidithiobacillus</taxon>
    </lineage>
</organism>
<keyword evidence="4 5" id="KW-0472">Membrane</keyword>
<evidence type="ECO:0000256" key="2">
    <source>
        <dbReference type="ARBA" id="ARBA00022692"/>
    </source>
</evidence>
<evidence type="ECO:0000256" key="1">
    <source>
        <dbReference type="ARBA" id="ARBA00004141"/>
    </source>
</evidence>
<evidence type="ECO:0000256" key="3">
    <source>
        <dbReference type="ARBA" id="ARBA00022989"/>
    </source>
</evidence>
<evidence type="ECO:0000259" key="6">
    <source>
        <dbReference type="Pfam" id="PF00324"/>
    </source>
</evidence>
<dbReference type="EMBL" id="WNJL01000037">
    <property type="protein sequence ID" value="NDU43142.1"/>
    <property type="molecule type" value="Genomic_DNA"/>
</dbReference>
<keyword evidence="2 5" id="KW-0812">Transmembrane</keyword>
<feature type="transmembrane region" description="Helical" evidence="5">
    <location>
        <begin position="334"/>
        <end position="352"/>
    </location>
</feature>
<dbReference type="Gene3D" id="1.20.1740.10">
    <property type="entry name" value="Amino acid/polyamine transporter I"/>
    <property type="match status" value="1"/>
</dbReference>
<gene>
    <name evidence="7" type="ORF">GL267_11010</name>
</gene>
<dbReference type="GO" id="GO:0016020">
    <property type="term" value="C:membrane"/>
    <property type="evidence" value="ECO:0007669"/>
    <property type="project" value="UniProtKB-SubCell"/>
</dbReference>
<name>A0A845U689_9PROT</name>
<dbReference type="Pfam" id="PF00324">
    <property type="entry name" value="AA_permease"/>
    <property type="match status" value="1"/>
</dbReference>
<comment type="subcellular location">
    <subcellularLocation>
        <location evidence="1">Membrane</location>
        <topology evidence="1">Multi-pass membrane protein</topology>
    </subcellularLocation>
</comment>
<feature type="transmembrane region" description="Helical" evidence="5">
    <location>
        <begin position="204"/>
        <end position="223"/>
    </location>
</feature>
<feature type="transmembrane region" description="Helical" evidence="5">
    <location>
        <begin position="235"/>
        <end position="259"/>
    </location>
</feature>
<accession>A0A845U689</accession>
<protein>
    <submittedName>
        <fullName evidence="7">Amino acid permease</fullName>
    </submittedName>
</protein>
<feature type="domain" description="Amino acid permease/ SLC12A" evidence="6">
    <location>
        <begin position="36"/>
        <end position="414"/>
    </location>
</feature>
<evidence type="ECO:0000256" key="4">
    <source>
        <dbReference type="ARBA" id="ARBA00023136"/>
    </source>
</evidence>
<dbReference type="AlphaFoldDB" id="A0A845U689"/>
<dbReference type="PIRSF" id="PIRSF006060">
    <property type="entry name" value="AA_transporter"/>
    <property type="match status" value="1"/>
</dbReference>
<comment type="caution">
    <text evidence="7">The sequence shown here is derived from an EMBL/GenBank/DDBJ whole genome shotgun (WGS) entry which is preliminary data.</text>
</comment>
<evidence type="ECO:0000256" key="5">
    <source>
        <dbReference type="SAM" id="Phobius"/>
    </source>
</evidence>
<feature type="transmembrane region" description="Helical" evidence="5">
    <location>
        <begin position="364"/>
        <end position="387"/>
    </location>
</feature>
<feature type="transmembrane region" description="Helical" evidence="5">
    <location>
        <begin position="134"/>
        <end position="152"/>
    </location>
</feature>
<keyword evidence="3 5" id="KW-1133">Transmembrane helix</keyword>
<evidence type="ECO:0000313" key="7">
    <source>
        <dbReference type="EMBL" id="NDU43142.1"/>
    </source>
</evidence>
<dbReference type="PANTHER" id="PTHR42770">
    <property type="entry name" value="AMINO ACID TRANSPORTER-RELATED"/>
    <property type="match status" value="1"/>
</dbReference>
<feature type="transmembrane region" description="Helical" evidence="5">
    <location>
        <begin position="92"/>
        <end position="114"/>
    </location>
</feature>
<reference evidence="7" key="1">
    <citation type="submission" date="2019-11" db="EMBL/GenBank/DDBJ databases">
        <title>Acidithiobacillus ferrianus sp. nov.: a facultatively anaerobic and extremely acidophilic chemolithoautotroph.</title>
        <authorList>
            <person name="Norris P.R."/>
            <person name="Falagan C."/>
            <person name="Moya-Beltran A."/>
            <person name="Castro M."/>
            <person name="Quatrini R."/>
            <person name="Johnson D.B."/>
        </authorList>
    </citation>
    <scope>NUCLEOTIDE SEQUENCE [LARGE SCALE GENOMIC DNA]</scope>
    <source>
        <strain evidence="7">MG</strain>
    </source>
</reference>
<dbReference type="InterPro" id="IPR050367">
    <property type="entry name" value="APC_superfamily"/>
</dbReference>
<feature type="transmembrane region" description="Helical" evidence="5">
    <location>
        <begin position="36"/>
        <end position="54"/>
    </location>
</feature>
<feature type="transmembrane region" description="Helical" evidence="5">
    <location>
        <begin position="399"/>
        <end position="418"/>
    </location>
</feature>
<feature type="transmembrane region" description="Helical" evidence="5">
    <location>
        <begin position="287"/>
        <end position="313"/>
    </location>
</feature>
<dbReference type="PANTHER" id="PTHR42770:SF11">
    <property type="entry name" value="INNER MEMBRANE TRANSPORT PROTEIN YBAT"/>
    <property type="match status" value="1"/>
</dbReference>
<dbReference type="GO" id="GO:0055085">
    <property type="term" value="P:transmembrane transport"/>
    <property type="evidence" value="ECO:0007669"/>
    <property type="project" value="InterPro"/>
</dbReference>
<dbReference type="RefSeq" id="WP_163098376.1">
    <property type="nucleotide sequence ID" value="NZ_CP127523.1"/>
</dbReference>
<feature type="transmembrane region" description="Helical" evidence="5">
    <location>
        <begin position="430"/>
        <end position="448"/>
    </location>
</feature>
<feature type="transmembrane region" description="Helical" evidence="5">
    <location>
        <begin position="164"/>
        <end position="184"/>
    </location>
</feature>
<feature type="transmembrane region" description="Helical" evidence="5">
    <location>
        <begin position="60"/>
        <end position="85"/>
    </location>
</feature>